<protein>
    <submittedName>
        <fullName evidence="2">Uncharacterized protein</fullName>
    </submittedName>
</protein>
<accession>A0A974DRB2</accession>
<evidence type="ECO:0000313" key="3">
    <source>
        <dbReference type="Proteomes" id="UP000694892"/>
    </source>
</evidence>
<dbReference type="Proteomes" id="UP000694892">
    <property type="component" value="Chromosome 1S"/>
</dbReference>
<evidence type="ECO:0000256" key="1">
    <source>
        <dbReference type="SAM" id="Phobius"/>
    </source>
</evidence>
<feature type="transmembrane region" description="Helical" evidence="1">
    <location>
        <begin position="71"/>
        <end position="95"/>
    </location>
</feature>
<proteinExistence type="predicted"/>
<keyword evidence="1" id="KW-0472">Membrane</keyword>
<organism evidence="2 3">
    <name type="scientific">Xenopus laevis</name>
    <name type="common">African clawed frog</name>
    <dbReference type="NCBI Taxonomy" id="8355"/>
    <lineage>
        <taxon>Eukaryota</taxon>
        <taxon>Metazoa</taxon>
        <taxon>Chordata</taxon>
        <taxon>Craniata</taxon>
        <taxon>Vertebrata</taxon>
        <taxon>Euteleostomi</taxon>
        <taxon>Amphibia</taxon>
        <taxon>Batrachia</taxon>
        <taxon>Anura</taxon>
        <taxon>Pipoidea</taxon>
        <taxon>Pipidae</taxon>
        <taxon>Xenopodinae</taxon>
        <taxon>Xenopus</taxon>
        <taxon>Xenopus</taxon>
    </lineage>
</organism>
<evidence type="ECO:0000313" key="2">
    <source>
        <dbReference type="EMBL" id="OCT96654.1"/>
    </source>
</evidence>
<name>A0A974DRB2_XENLA</name>
<feature type="transmembrane region" description="Helical" evidence="1">
    <location>
        <begin position="9"/>
        <end position="27"/>
    </location>
</feature>
<keyword evidence="1" id="KW-1133">Transmembrane helix</keyword>
<gene>
    <name evidence="2" type="ORF">XELAEV_18008864mg</name>
</gene>
<dbReference type="EMBL" id="CM004467">
    <property type="protein sequence ID" value="OCT96654.1"/>
    <property type="molecule type" value="Genomic_DNA"/>
</dbReference>
<sequence length="144" mass="16247">MQSFIFTQIFIFLYLINFTFIATGFPVHRLDGPNDQEAAVTTTYTKELRDWHPTQITGSISVIGIDIPIHLLIRVTGGCIGLFIISVLALCIRFCNKRVKDLREAEEELRCLQIVVEGVKIQKPDVDPETKEDTPIKEIGTEGI</sequence>
<reference evidence="3" key="1">
    <citation type="journal article" date="2016" name="Nature">
        <title>Genome evolution in the allotetraploid frog Xenopus laevis.</title>
        <authorList>
            <person name="Session A.M."/>
            <person name="Uno Y."/>
            <person name="Kwon T."/>
            <person name="Chapman J.A."/>
            <person name="Toyoda A."/>
            <person name="Takahashi S."/>
            <person name="Fukui A."/>
            <person name="Hikosaka A."/>
            <person name="Suzuki A."/>
            <person name="Kondo M."/>
            <person name="van Heeringen S.J."/>
            <person name="Quigley I."/>
            <person name="Heinz S."/>
            <person name="Ogino H."/>
            <person name="Ochi H."/>
            <person name="Hellsten U."/>
            <person name="Lyons J.B."/>
            <person name="Simakov O."/>
            <person name="Putnam N."/>
            <person name="Stites J."/>
            <person name="Kuroki Y."/>
            <person name="Tanaka T."/>
            <person name="Michiue T."/>
            <person name="Watanabe M."/>
            <person name="Bogdanovic O."/>
            <person name="Lister R."/>
            <person name="Georgiou G."/>
            <person name="Paranjpe S.S."/>
            <person name="van Kruijsbergen I."/>
            <person name="Shu S."/>
            <person name="Carlson J."/>
            <person name="Kinoshita T."/>
            <person name="Ohta Y."/>
            <person name="Mawaribuchi S."/>
            <person name="Jenkins J."/>
            <person name="Grimwood J."/>
            <person name="Schmutz J."/>
            <person name="Mitros T."/>
            <person name="Mozaffari S.V."/>
            <person name="Suzuki Y."/>
            <person name="Haramoto Y."/>
            <person name="Yamamoto T.S."/>
            <person name="Takagi C."/>
            <person name="Heald R."/>
            <person name="Miller K."/>
            <person name="Haudenschild C."/>
            <person name="Kitzman J."/>
            <person name="Nakayama T."/>
            <person name="Izutsu Y."/>
            <person name="Robert J."/>
            <person name="Fortriede J."/>
            <person name="Burns K."/>
            <person name="Lotay V."/>
            <person name="Karimi K."/>
            <person name="Yasuoka Y."/>
            <person name="Dichmann D.S."/>
            <person name="Flajnik M.F."/>
            <person name="Houston D.W."/>
            <person name="Shendure J."/>
            <person name="DuPasquier L."/>
            <person name="Vize P.D."/>
            <person name="Zorn A.M."/>
            <person name="Ito M."/>
            <person name="Marcotte E.M."/>
            <person name="Wallingford J.B."/>
            <person name="Ito Y."/>
            <person name="Asashima M."/>
            <person name="Ueno N."/>
            <person name="Matsuda Y."/>
            <person name="Veenstra G.J."/>
            <person name="Fujiyama A."/>
            <person name="Harland R.M."/>
            <person name="Taira M."/>
            <person name="Rokhsar D.S."/>
        </authorList>
    </citation>
    <scope>NUCLEOTIDE SEQUENCE [LARGE SCALE GENOMIC DNA]</scope>
    <source>
        <strain evidence="3">J</strain>
    </source>
</reference>
<keyword evidence="1" id="KW-0812">Transmembrane</keyword>
<dbReference type="AlphaFoldDB" id="A0A974DRB2"/>